<dbReference type="PANTHER" id="PTHR21248">
    <property type="entry name" value="CARDIOLIPIN SYNTHASE"/>
    <property type="match status" value="1"/>
</dbReference>
<dbReference type="PANTHER" id="PTHR21248:SF22">
    <property type="entry name" value="PHOSPHOLIPASE D"/>
    <property type="match status" value="1"/>
</dbReference>
<feature type="domain" description="PLD phosphodiesterase" evidence="1">
    <location>
        <begin position="74"/>
        <end position="101"/>
    </location>
</feature>
<sequence length="346" mass="38984">MEYFILANVQSNGVHLSDLLLDRLRAGVKINMIYDAFGSRDTPDAFFQGLRQAGAHVIEFNPTDPFQTRVGWSPNDRDHRKIAVIDGRIGITGGVNLDLAYDNPPSAGIPADGNTRKAYWRDTAVRIEGPAVAELQQLFFETWREQRAPAPDHADYFPALPRVGVQTIRVIGSSPGNRRPLYYASLMTAMKSARRRVWLCSGYFVPPHDERKELAKIARAGRDVRIVVPAFSDVQSAVFAARASYGDLLEAGVKIYEMRDAVVHAKLAVVDDTWTAVGSSNLDRRSVVFNNEVDAVILGHDTAAQVESLLRRYMAVATRINLAEWKDRPLSEREREWQARIWQYWM</sequence>
<keyword evidence="2" id="KW-0808">Transferase</keyword>
<reference evidence="2" key="1">
    <citation type="submission" date="2016-10" db="EMBL/GenBank/DDBJ databases">
        <title>Sequence of Gallionella enrichment culture.</title>
        <authorList>
            <person name="Poehlein A."/>
            <person name="Muehling M."/>
            <person name="Daniel R."/>
        </authorList>
    </citation>
    <scope>NUCLEOTIDE SEQUENCE</scope>
</reference>
<dbReference type="PROSITE" id="PS50035">
    <property type="entry name" value="PLD"/>
    <property type="match status" value="2"/>
</dbReference>
<dbReference type="InterPro" id="IPR001736">
    <property type="entry name" value="PLipase_D/transphosphatidylase"/>
</dbReference>
<dbReference type="EC" id="2.7.8.-" evidence="2"/>
<proteinExistence type="predicted"/>
<dbReference type="CDD" id="cd09110">
    <property type="entry name" value="PLDc_CLS_1"/>
    <property type="match status" value="1"/>
</dbReference>
<dbReference type="AlphaFoldDB" id="A0A1J5PLF6"/>
<accession>A0A1J5PLF6</accession>
<evidence type="ECO:0000313" key="2">
    <source>
        <dbReference type="EMBL" id="OIQ68615.1"/>
    </source>
</evidence>
<dbReference type="GO" id="GO:0032049">
    <property type="term" value="P:cardiolipin biosynthetic process"/>
    <property type="evidence" value="ECO:0007669"/>
    <property type="project" value="UniProtKB-ARBA"/>
</dbReference>
<dbReference type="EMBL" id="MLJW01005204">
    <property type="protein sequence ID" value="OIQ68615.1"/>
    <property type="molecule type" value="Genomic_DNA"/>
</dbReference>
<gene>
    <name evidence="2" type="primary">clsA_9</name>
    <name evidence="2" type="ORF">GALL_497900</name>
</gene>
<dbReference type="SMART" id="SM00155">
    <property type="entry name" value="PLDc"/>
    <property type="match status" value="2"/>
</dbReference>
<protein>
    <submittedName>
        <fullName evidence="2">Major cardiolipin synthase ClsA</fullName>
        <ecNumber evidence="2">2.7.8.-</ecNumber>
    </submittedName>
</protein>
<feature type="domain" description="PLD phosphodiesterase" evidence="1">
    <location>
        <begin position="259"/>
        <end position="286"/>
    </location>
</feature>
<dbReference type="Pfam" id="PF13091">
    <property type="entry name" value="PLDc_2"/>
    <property type="match status" value="1"/>
</dbReference>
<dbReference type="CDD" id="cd09159">
    <property type="entry name" value="PLDc_ybhO_like_2"/>
    <property type="match status" value="1"/>
</dbReference>
<comment type="caution">
    <text evidence="2">The sequence shown here is derived from an EMBL/GenBank/DDBJ whole genome shotgun (WGS) entry which is preliminary data.</text>
</comment>
<dbReference type="InterPro" id="IPR025202">
    <property type="entry name" value="PLD-like_dom"/>
</dbReference>
<dbReference type="Gene3D" id="3.30.870.10">
    <property type="entry name" value="Endonuclease Chain A"/>
    <property type="match status" value="2"/>
</dbReference>
<organism evidence="2">
    <name type="scientific">mine drainage metagenome</name>
    <dbReference type="NCBI Taxonomy" id="410659"/>
    <lineage>
        <taxon>unclassified sequences</taxon>
        <taxon>metagenomes</taxon>
        <taxon>ecological metagenomes</taxon>
    </lineage>
</organism>
<evidence type="ECO:0000259" key="1">
    <source>
        <dbReference type="PROSITE" id="PS50035"/>
    </source>
</evidence>
<dbReference type="GO" id="GO:0030572">
    <property type="term" value="F:phosphatidyltransferase activity"/>
    <property type="evidence" value="ECO:0007669"/>
    <property type="project" value="UniProtKB-ARBA"/>
</dbReference>
<dbReference type="SUPFAM" id="SSF56024">
    <property type="entry name" value="Phospholipase D/nuclease"/>
    <property type="match status" value="2"/>
</dbReference>
<name>A0A1J5PLF6_9ZZZZ</name>